<dbReference type="Proteomes" id="UP001153076">
    <property type="component" value="Unassembled WGS sequence"/>
</dbReference>
<comment type="caution">
    <text evidence="1">The sequence shown here is derived from an EMBL/GenBank/DDBJ whole genome shotgun (WGS) entry which is preliminary data.</text>
</comment>
<reference evidence="1" key="1">
    <citation type="submission" date="2022-04" db="EMBL/GenBank/DDBJ databases">
        <title>Carnegiea gigantea Genome sequencing and assembly v2.</title>
        <authorList>
            <person name="Copetti D."/>
            <person name="Sanderson M.J."/>
            <person name="Burquez A."/>
            <person name="Wojciechowski M.F."/>
        </authorList>
    </citation>
    <scope>NUCLEOTIDE SEQUENCE</scope>
    <source>
        <strain evidence="1">SGP5-SGP5p</strain>
        <tissue evidence="1">Aerial part</tissue>
    </source>
</reference>
<sequence>MNWGLFPNFANIEQAAEYIQDHFRWSLRDPTDPGPRSLSSDYHSLCPRFDLKVARRYAHGSHIPEMVQVIFYAMVIDDAAELGLFHRLTMDVVMWAMRKLDWGPMETWLRDKDQRLLRAQASHPTNFTANLMLTSGPSRGRMSSFPSFHDITVEYVRDNLRWSKRETSSLHMNLLPWNFYAMQFAHATHILEMVQAVFYVMVISDAARLRLIKRETGESLMSDLRKLRWDVIEVWLLFIKDKLKDAQ</sequence>
<evidence type="ECO:0000313" key="2">
    <source>
        <dbReference type="Proteomes" id="UP001153076"/>
    </source>
</evidence>
<keyword evidence="2" id="KW-1185">Reference proteome</keyword>
<accession>A0A9Q1JXU2</accession>
<name>A0A9Q1JXU2_9CARY</name>
<organism evidence="1 2">
    <name type="scientific">Carnegiea gigantea</name>
    <dbReference type="NCBI Taxonomy" id="171969"/>
    <lineage>
        <taxon>Eukaryota</taxon>
        <taxon>Viridiplantae</taxon>
        <taxon>Streptophyta</taxon>
        <taxon>Embryophyta</taxon>
        <taxon>Tracheophyta</taxon>
        <taxon>Spermatophyta</taxon>
        <taxon>Magnoliopsida</taxon>
        <taxon>eudicotyledons</taxon>
        <taxon>Gunneridae</taxon>
        <taxon>Pentapetalae</taxon>
        <taxon>Caryophyllales</taxon>
        <taxon>Cactineae</taxon>
        <taxon>Cactaceae</taxon>
        <taxon>Cactoideae</taxon>
        <taxon>Echinocereeae</taxon>
        <taxon>Carnegiea</taxon>
    </lineage>
</organism>
<protein>
    <submittedName>
        <fullName evidence="1">Uncharacterized protein</fullName>
    </submittedName>
</protein>
<evidence type="ECO:0000313" key="1">
    <source>
        <dbReference type="EMBL" id="KAJ8433058.1"/>
    </source>
</evidence>
<proteinExistence type="predicted"/>
<gene>
    <name evidence="1" type="ORF">Cgig2_020625</name>
</gene>
<dbReference type="EMBL" id="JAKOGI010000563">
    <property type="protein sequence ID" value="KAJ8433058.1"/>
    <property type="molecule type" value="Genomic_DNA"/>
</dbReference>
<dbReference type="AlphaFoldDB" id="A0A9Q1JXU2"/>